<dbReference type="Pfam" id="PF03500">
    <property type="entry name" value="Cellsynth_D"/>
    <property type="match status" value="1"/>
</dbReference>
<dbReference type="InterPro" id="IPR038470">
    <property type="entry name" value="Cellsynth_D_sf"/>
</dbReference>
<dbReference type="Proteomes" id="UP000464787">
    <property type="component" value="Chromosome"/>
</dbReference>
<dbReference type="InterPro" id="IPR022798">
    <property type="entry name" value="BcsD_bac"/>
</dbReference>
<dbReference type="EMBL" id="CP047650">
    <property type="protein sequence ID" value="QHI98930.1"/>
    <property type="molecule type" value="Genomic_DNA"/>
</dbReference>
<proteinExistence type="predicted"/>
<dbReference type="KEGG" id="xyk:GT347_13600"/>
<reference evidence="1 2" key="1">
    <citation type="submission" date="2020-01" db="EMBL/GenBank/DDBJ databases">
        <title>Genome sequencing of strain KACC 21265.</title>
        <authorList>
            <person name="Heo J."/>
            <person name="Kim S.-J."/>
            <person name="Kim J.-S."/>
            <person name="Hong S.-B."/>
            <person name="Kwon S.-W."/>
        </authorList>
    </citation>
    <scope>NUCLEOTIDE SEQUENCE [LARGE SCALE GENOMIC DNA]</scope>
    <source>
        <strain evidence="1 2">KACC 21265</strain>
    </source>
</reference>
<accession>A0A857J4P1</accession>
<dbReference type="Gene3D" id="3.30.70.2590">
    <property type="match status" value="1"/>
</dbReference>
<organism evidence="1 2">
    <name type="scientific">Xylophilus rhododendri</name>
    <dbReference type="NCBI Taxonomy" id="2697032"/>
    <lineage>
        <taxon>Bacteria</taxon>
        <taxon>Pseudomonadati</taxon>
        <taxon>Pseudomonadota</taxon>
        <taxon>Betaproteobacteria</taxon>
        <taxon>Burkholderiales</taxon>
        <taxon>Xylophilus</taxon>
    </lineage>
</organism>
<dbReference type="GO" id="GO:0030244">
    <property type="term" value="P:cellulose biosynthetic process"/>
    <property type="evidence" value="ECO:0007669"/>
    <property type="project" value="InterPro"/>
</dbReference>
<dbReference type="AlphaFoldDB" id="A0A857J4P1"/>
<protein>
    <submittedName>
        <fullName evidence="1">Cellulose synthase</fullName>
    </submittedName>
</protein>
<evidence type="ECO:0000313" key="2">
    <source>
        <dbReference type="Proteomes" id="UP000464787"/>
    </source>
</evidence>
<dbReference type="RefSeq" id="WP_160552576.1">
    <property type="nucleotide sequence ID" value="NZ_CP047650.1"/>
</dbReference>
<evidence type="ECO:0000313" key="1">
    <source>
        <dbReference type="EMBL" id="QHI98930.1"/>
    </source>
</evidence>
<sequence length="151" mass="16936">MEPAIVEYFAELQCSRQWKGFLRALSEEFAQQLPEAELRNLMHRLGTRFAQAEALPACRTLDELQLAMGRVWVAQDWGWVALQEVQGSLRIQHYCAPLFTALGTLATAWAPAFLEGVYQEWFRQSQAGGLQVRQVAGPDASGSIELRLEAA</sequence>
<gene>
    <name evidence="1" type="ORF">GT347_13600</name>
</gene>
<keyword evidence="2" id="KW-1185">Reference proteome</keyword>
<name>A0A857J4P1_9BURK</name>